<sequence>MLRRDINLIFDRELRVNILVCRPKLRFSEFKLDKSSVFEMARRAPFSPPAIGSVWD</sequence>
<organism evidence="1 2">
    <name type="scientific">Arenicella xantha</name>
    <dbReference type="NCBI Taxonomy" id="644221"/>
    <lineage>
        <taxon>Bacteria</taxon>
        <taxon>Pseudomonadati</taxon>
        <taxon>Pseudomonadota</taxon>
        <taxon>Gammaproteobacteria</taxon>
        <taxon>Arenicellales</taxon>
        <taxon>Arenicellaceae</taxon>
        <taxon>Arenicella</taxon>
    </lineage>
</organism>
<accession>A0A395JSL2</accession>
<reference evidence="1 2" key="1">
    <citation type="submission" date="2018-06" db="EMBL/GenBank/DDBJ databases">
        <title>Genomic Encyclopedia of Type Strains, Phase IV (KMG-IV): sequencing the most valuable type-strain genomes for metagenomic binning, comparative biology and taxonomic classification.</title>
        <authorList>
            <person name="Goeker M."/>
        </authorList>
    </citation>
    <scope>NUCLEOTIDE SEQUENCE [LARGE SCALE GENOMIC DNA]</scope>
    <source>
        <strain evidence="1 2">DSM 24032</strain>
    </source>
</reference>
<name>A0A395JSL2_9GAMM</name>
<dbReference type="AlphaFoldDB" id="A0A395JSL2"/>
<evidence type="ECO:0000313" key="2">
    <source>
        <dbReference type="Proteomes" id="UP000253083"/>
    </source>
</evidence>
<keyword evidence="2" id="KW-1185">Reference proteome</keyword>
<protein>
    <submittedName>
        <fullName evidence="1">Uncharacterized protein</fullName>
    </submittedName>
</protein>
<comment type="caution">
    <text evidence="1">The sequence shown here is derived from an EMBL/GenBank/DDBJ whole genome shotgun (WGS) entry which is preliminary data.</text>
</comment>
<gene>
    <name evidence="1" type="ORF">DFR28_1021122</name>
</gene>
<dbReference type="InParanoid" id="A0A395JSL2"/>
<proteinExistence type="predicted"/>
<dbReference type="Proteomes" id="UP000253083">
    <property type="component" value="Unassembled WGS sequence"/>
</dbReference>
<dbReference type="EMBL" id="QNRT01000002">
    <property type="protein sequence ID" value="RBP51690.1"/>
    <property type="molecule type" value="Genomic_DNA"/>
</dbReference>
<evidence type="ECO:0000313" key="1">
    <source>
        <dbReference type="EMBL" id="RBP51690.1"/>
    </source>
</evidence>